<dbReference type="InterPro" id="IPR038972">
    <property type="entry name" value="YiaA-like"/>
</dbReference>
<organism evidence="3 4">
    <name type="scientific">Bradyrhizobium valentinum</name>
    <dbReference type="NCBI Taxonomy" id="1518501"/>
    <lineage>
        <taxon>Bacteria</taxon>
        <taxon>Pseudomonadati</taxon>
        <taxon>Pseudomonadota</taxon>
        <taxon>Alphaproteobacteria</taxon>
        <taxon>Hyphomicrobiales</taxon>
        <taxon>Nitrobacteraceae</taxon>
        <taxon>Bradyrhizobium</taxon>
    </lineage>
</organism>
<evidence type="ECO:0000256" key="1">
    <source>
        <dbReference type="SAM" id="Phobius"/>
    </source>
</evidence>
<dbReference type="GO" id="GO:0005886">
    <property type="term" value="C:plasma membrane"/>
    <property type="evidence" value="ECO:0007669"/>
    <property type="project" value="TreeGrafter"/>
</dbReference>
<evidence type="ECO:0000313" key="4">
    <source>
        <dbReference type="Proteomes" id="UP000051913"/>
    </source>
</evidence>
<name>A0A0R3LIF8_9BRAD</name>
<dbReference type="EMBL" id="LLXX01000121">
    <property type="protein sequence ID" value="KRR04880.1"/>
    <property type="molecule type" value="Genomic_DNA"/>
</dbReference>
<keyword evidence="1" id="KW-1133">Transmembrane helix</keyword>
<dbReference type="STRING" id="1518501.CQ10_15970"/>
<dbReference type="Pfam" id="PF05360">
    <property type="entry name" value="YiaAB"/>
    <property type="match status" value="1"/>
</dbReference>
<dbReference type="OrthoDB" id="163792at2"/>
<sequence>MNQNVQPHSGAWVTFTYVSFSASAFMVAIGVFFLPLDLWIKGYLAMGIVMLVQSCVTLTKTVRDMHESGKLVNRIEDAKAERLLMEVSKAA</sequence>
<feature type="domain" description="YiaAB two helix" evidence="2">
    <location>
        <begin position="12"/>
        <end position="64"/>
    </location>
</feature>
<reference evidence="3 4" key="1">
    <citation type="submission" date="2014-03" db="EMBL/GenBank/DDBJ databases">
        <title>Bradyrhizobium valentinum sp. nov., isolated from effective nodules of Lupinus mariae-josephae, a lupine endemic of basic-lime soils in Eastern Spain.</title>
        <authorList>
            <person name="Duran D."/>
            <person name="Rey L."/>
            <person name="Navarro A."/>
            <person name="Busquets A."/>
            <person name="Imperial J."/>
            <person name="Ruiz-Argueso T."/>
        </authorList>
    </citation>
    <scope>NUCLEOTIDE SEQUENCE [LARGE SCALE GENOMIC DNA]</scope>
    <source>
        <strain evidence="3 4">LmjM3</strain>
    </source>
</reference>
<accession>A0A0R3LIF8</accession>
<dbReference type="RefSeq" id="WP_057851999.1">
    <property type="nucleotide sequence ID" value="NZ_LLXX01000121.1"/>
</dbReference>
<comment type="caution">
    <text evidence="3">The sequence shown here is derived from an EMBL/GenBank/DDBJ whole genome shotgun (WGS) entry which is preliminary data.</text>
</comment>
<dbReference type="PANTHER" id="PTHR37290:SF1">
    <property type="entry name" value="INNER MEMBRANE PROTEIN YIAA"/>
    <property type="match status" value="1"/>
</dbReference>
<dbReference type="InterPro" id="IPR008024">
    <property type="entry name" value="YiaAB"/>
</dbReference>
<keyword evidence="1" id="KW-0812">Transmembrane</keyword>
<evidence type="ECO:0000259" key="2">
    <source>
        <dbReference type="Pfam" id="PF05360"/>
    </source>
</evidence>
<gene>
    <name evidence="3" type="ORF">CP49_13900</name>
</gene>
<dbReference type="AlphaFoldDB" id="A0A0R3LIF8"/>
<feature type="transmembrane region" description="Helical" evidence="1">
    <location>
        <begin position="40"/>
        <end position="59"/>
    </location>
</feature>
<keyword evidence="4" id="KW-1185">Reference proteome</keyword>
<dbReference type="PANTHER" id="PTHR37290">
    <property type="entry name" value="INNER MEMBRANE PROTEIN YIAA-RELATED"/>
    <property type="match status" value="1"/>
</dbReference>
<feature type="transmembrane region" description="Helical" evidence="1">
    <location>
        <begin position="12"/>
        <end position="34"/>
    </location>
</feature>
<dbReference type="GO" id="GO:0006974">
    <property type="term" value="P:DNA damage response"/>
    <property type="evidence" value="ECO:0007669"/>
    <property type="project" value="TreeGrafter"/>
</dbReference>
<protein>
    <recommendedName>
        <fullName evidence="2">YiaAB two helix domain-containing protein</fullName>
    </recommendedName>
</protein>
<proteinExistence type="predicted"/>
<dbReference type="Proteomes" id="UP000051913">
    <property type="component" value="Unassembled WGS sequence"/>
</dbReference>
<evidence type="ECO:0000313" key="3">
    <source>
        <dbReference type="EMBL" id="KRR04880.1"/>
    </source>
</evidence>
<keyword evidence="1" id="KW-0472">Membrane</keyword>